<feature type="region of interest" description="Disordered" evidence="6">
    <location>
        <begin position="193"/>
        <end position="215"/>
    </location>
</feature>
<dbReference type="InterPro" id="IPR029058">
    <property type="entry name" value="AB_hydrolase_fold"/>
</dbReference>
<dbReference type="InterPro" id="IPR017455">
    <property type="entry name" value="Znf_FYVE-rel"/>
</dbReference>
<dbReference type="PANTHER" id="PTHR43102">
    <property type="entry name" value="SLR1143 PROTEIN"/>
    <property type="match status" value="1"/>
</dbReference>
<comment type="caution">
    <text evidence="9">The sequence shown here is derived from an EMBL/GenBank/DDBJ whole genome shotgun (WGS) entry which is preliminary data.</text>
</comment>
<dbReference type="Pfam" id="PF01363">
    <property type="entry name" value="FYVE"/>
    <property type="match status" value="1"/>
</dbReference>
<evidence type="ECO:0000256" key="4">
    <source>
        <dbReference type="PROSITE-ProRule" id="PRU00091"/>
    </source>
</evidence>
<dbReference type="SUPFAM" id="SSF55781">
    <property type="entry name" value="GAF domain-like"/>
    <property type="match status" value="1"/>
</dbReference>
<feature type="region of interest" description="Disordered" evidence="6">
    <location>
        <begin position="234"/>
        <end position="275"/>
    </location>
</feature>
<dbReference type="SUPFAM" id="SSF57903">
    <property type="entry name" value="FYVE/PHD zinc finger"/>
    <property type="match status" value="1"/>
</dbReference>
<organism evidence="9 10">
    <name type="scientific">Phytophthora kernoviae</name>
    <dbReference type="NCBI Taxonomy" id="325452"/>
    <lineage>
        <taxon>Eukaryota</taxon>
        <taxon>Sar</taxon>
        <taxon>Stramenopiles</taxon>
        <taxon>Oomycota</taxon>
        <taxon>Peronosporomycetes</taxon>
        <taxon>Peronosporales</taxon>
        <taxon>Peronosporaceae</taxon>
        <taxon>Phytophthora</taxon>
    </lineage>
</organism>
<feature type="compositionally biased region" description="Polar residues" evidence="6">
    <location>
        <begin position="234"/>
        <end position="246"/>
    </location>
</feature>
<dbReference type="EMBL" id="MBDO02000240">
    <property type="protein sequence ID" value="RLN59023.1"/>
    <property type="molecule type" value="Genomic_DNA"/>
</dbReference>
<dbReference type="InterPro" id="IPR000306">
    <property type="entry name" value="Znf_FYVE"/>
</dbReference>
<evidence type="ECO:0000259" key="7">
    <source>
        <dbReference type="PROSITE" id="PS50178"/>
    </source>
</evidence>
<keyword evidence="2 4" id="KW-0863">Zinc-finger</keyword>
<evidence type="ECO:0000313" key="10">
    <source>
        <dbReference type="Proteomes" id="UP000277300"/>
    </source>
</evidence>
<dbReference type="PROSITE" id="PS50178">
    <property type="entry name" value="ZF_FYVE"/>
    <property type="match status" value="1"/>
</dbReference>
<keyword evidence="3" id="KW-0862">Zinc</keyword>
<feature type="compositionally biased region" description="Basic and acidic residues" evidence="6">
    <location>
        <begin position="679"/>
        <end position="688"/>
    </location>
</feature>
<dbReference type="Proteomes" id="UP000284657">
    <property type="component" value="Unassembled WGS sequence"/>
</dbReference>
<feature type="domain" description="FYVE-type" evidence="7">
    <location>
        <begin position="426"/>
        <end position="486"/>
    </location>
</feature>
<dbReference type="GO" id="GO:0008270">
    <property type="term" value="F:zinc ion binding"/>
    <property type="evidence" value="ECO:0007669"/>
    <property type="project" value="UniProtKB-KW"/>
</dbReference>
<feature type="compositionally biased region" description="Low complexity" evidence="6">
    <location>
        <begin position="16"/>
        <end position="30"/>
    </location>
</feature>
<feature type="region of interest" description="Disordered" evidence="6">
    <location>
        <begin position="773"/>
        <end position="806"/>
    </location>
</feature>
<feature type="active site" evidence="5">
    <location>
        <position position="1258"/>
    </location>
</feature>
<dbReference type="Gene3D" id="3.40.50.1820">
    <property type="entry name" value="alpha/beta hydrolase"/>
    <property type="match status" value="1"/>
</dbReference>
<dbReference type="InterPro" id="IPR013083">
    <property type="entry name" value="Znf_RING/FYVE/PHD"/>
</dbReference>
<evidence type="ECO:0000256" key="2">
    <source>
        <dbReference type="ARBA" id="ARBA00022771"/>
    </source>
</evidence>
<dbReference type="SMART" id="SM00064">
    <property type="entry name" value="FYVE"/>
    <property type="match status" value="1"/>
</dbReference>
<feature type="region of interest" description="Disordered" evidence="6">
    <location>
        <begin position="488"/>
        <end position="555"/>
    </location>
</feature>
<feature type="compositionally biased region" description="Polar residues" evidence="6">
    <location>
        <begin position="31"/>
        <end position="57"/>
    </location>
</feature>
<gene>
    <name evidence="8" type="ORF">BBJ29_003827</name>
    <name evidence="9" type="ORF">BBP00_00006722</name>
</gene>
<evidence type="ECO:0000313" key="8">
    <source>
        <dbReference type="EMBL" id="RLN46011.1"/>
    </source>
</evidence>
<feature type="compositionally biased region" description="Basic residues" evidence="6">
    <location>
        <begin position="252"/>
        <end position="268"/>
    </location>
</feature>
<keyword evidence="1" id="KW-0479">Metal-binding</keyword>
<dbReference type="GO" id="GO:0016787">
    <property type="term" value="F:hydrolase activity"/>
    <property type="evidence" value="ECO:0007669"/>
    <property type="project" value="InterPro"/>
</dbReference>
<dbReference type="Pfam" id="PF07859">
    <property type="entry name" value="Abhydrolase_3"/>
    <property type="match status" value="1"/>
</dbReference>
<dbReference type="Proteomes" id="UP000277300">
    <property type="component" value="Unassembled WGS sequence"/>
</dbReference>
<evidence type="ECO:0000256" key="6">
    <source>
        <dbReference type="SAM" id="MobiDB-lite"/>
    </source>
</evidence>
<dbReference type="Gene3D" id="3.30.450.40">
    <property type="match status" value="1"/>
</dbReference>
<evidence type="ECO:0000256" key="3">
    <source>
        <dbReference type="ARBA" id="ARBA00022833"/>
    </source>
</evidence>
<dbReference type="SUPFAM" id="SSF53474">
    <property type="entry name" value="alpha/beta-Hydrolases"/>
    <property type="match status" value="1"/>
</dbReference>
<evidence type="ECO:0000313" key="11">
    <source>
        <dbReference type="Proteomes" id="UP000284657"/>
    </source>
</evidence>
<dbReference type="Gene3D" id="3.30.40.10">
    <property type="entry name" value="Zinc/RING finger domain, C3HC4 (zinc finger)"/>
    <property type="match status" value="1"/>
</dbReference>
<dbReference type="InterPro" id="IPR013094">
    <property type="entry name" value="AB_hydrolase_3"/>
</dbReference>
<feature type="region of interest" description="Disordered" evidence="6">
    <location>
        <begin position="1"/>
        <end position="57"/>
    </location>
</feature>
<dbReference type="EMBL" id="MBAD02002615">
    <property type="protein sequence ID" value="RLN46011.1"/>
    <property type="molecule type" value="Genomic_DNA"/>
</dbReference>
<dbReference type="InterPro" id="IPR029016">
    <property type="entry name" value="GAF-like_dom_sf"/>
</dbReference>
<evidence type="ECO:0000256" key="5">
    <source>
        <dbReference type="PROSITE-ProRule" id="PRU10038"/>
    </source>
</evidence>
<proteinExistence type="predicted"/>
<reference evidence="10 11" key="1">
    <citation type="submission" date="2018-07" db="EMBL/GenBank/DDBJ databases">
        <title>Genome sequencing of oomycete isolates from Chile give support for New Zealand origin for Phytophthora kernoviae and make available the first Nothophytophthora sp. genome.</title>
        <authorList>
            <person name="Studholme D.J."/>
            <person name="Sanfuentes E."/>
            <person name="Panda P."/>
            <person name="Hill R."/>
            <person name="Sambles C."/>
            <person name="Grant M."/>
            <person name="Williams N.M."/>
            <person name="Mcdougal R.L."/>
        </authorList>
    </citation>
    <scope>NUCLEOTIDE SEQUENCE [LARGE SCALE GENOMIC DNA]</scope>
    <source>
        <strain evidence="9">Chile6</strain>
        <strain evidence="8">Chile7</strain>
    </source>
</reference>
<dbReference type="OrthoDB" id="10018316at2759"/>
<evidence type="ECO:0000256" key="1">
    <source>
        <dbReference type="ARBA" id="ARBA00022723"/>
    </source>
</evidence>
<dbReference type="InterPro" id="IPR033140">
    <property type="entry name" value="Lipase_GDXG_put_SER_AS"/>
</dbReference>
<evidence type="ECO:0000313" key="9">
    <source>
        <dbReference type="EMBL" id="RLN59023.1"/>
    </source>
</evidence>
<feature type="compositionally biased region" description="Low complexity" evidence="6">
    <location>
        <begin position="543"/>
        <end position="555"/>
    </location>
</feature>
<accession>A0A3F2RLR7</accession>
<dbReference type="PROSITE" id="PS01174">
    <property type="entry name" value="LIPASE_GDXG_SER"/>
    <property type="match status" value="1"/>
</dbReference>
<name>A0A3F2RLR7_9STRA</name>
<feature type="region of interest" description="Disordered" evidence="6">
    <location>
        <begin position="640"/>
        <end position="702"/>
    </location>
</feature>
<feature type="compositionally biased region" description="Low complexity" evidence="6">
    <location>
        <begin position="198"/>
        <end position="215"/>
    </location>
</feature>
<dbReference type="PANTHER" id="PTHR43102:SF2">
    <property type="entry name" value="GAF DOMAIN-CONTAINING PROTEIN"/>
    <property type="match status" value="1"/>
</dbReference>
<dbReference type="InterPro" id="IPR011011">
    <property type="entry name" value="Znf_FYVE_PHD"/>
</dbReference>
<protein>
    <recommendedName>
        <fullName evidence="7">FYVE-type domain-containing protein</fullName>
    </recommendedName>
</protein>
<sequence>MVHYGSLYRPRQRQNPASTSASAPAANRPSDTPSTTSPQQDPQSWASNSGRSNFSVHTATTDTADGVDAYLHFNESQRDVLLADARANAAALLVDAVADADKWQFVTQRGQLQVYELRADAMDRVSSMTPQNPSKLAQHMHTMLATTQVKATLEDFMRLVAPPKKDTFQNIQAALFEERVQLADVFTSFGGLPGGRSGRSSSTSSTGSFTSQQSGEAEQYSVKYVSIKGRAARTNSGTSLNASGANSLKFGGKNRHRERQAARLHKSSKRGDDAQKEEGLTLCIGEYATIRRGQIRGPMAQNQAQDFDDQRIGIISQHSMEDPAVTRYCKPIVTSTASSKSTTNFAVTARALVQFSGIVVYPVASSVAGENVLEVLIKLSCFDSNGITTTRRQNMLGYLSAFQGLNTALLVMRLRESPYLTSENWVKSRKNCCVCQGSFTISRRKHHCRLCGDVTCSKCSDVHQIKLGKAGKCPFRICVNCVGGMDDTQRQSRGRMNQMRVPSTSQPPRTPVNGANAALRGRNDSGPHNPEEDDGDEYNRAPSTNSSSGDSSDLYDSKSLLASQASGSGDRAMSTMSTISTISTMSSMSGSTAGSFNSSRGLDSSYNSKLGAFSRRGSSKTLSISSGSFSSSFYKQSNASNATTMSSSRGSRFDDESENEGEAGKYVESEAEFEVVSEISREVEKEPEVDAEFSPVTKSEASADASAVSEVASEVASVCSSSPSSPSSAMMESDTFYKRFSELSLMDFHDSEFDLSIKGGLPGRFTNKSELEVFDFDDSEAGDSDREDLDGIGEEENEDGEEEEVEDICDFDLRELDEADEDDDDSGMEFHDSNVGIDFQLKDLNLQGYQGLDGLEEGDEEFDDEDIVEEIHTNVLSRSRVGSSLDEQRAARLAEYGIMDSGKEHIYDLVAKQAAQHSNCLLATISFVDAQREFIKSSFGLTLSRDRELSEIPILHSLTAEIMRRFPAHKADTQEFSIDDEDEEDREVVTVLDALQDDVLATNLFVSESPNLRFVMGVPFRARDGVVLGALVVADAQPRTSVSSRQQSLLKDLAEQVSALLEDLWTRNQERSQLAQSQSEEIQHLIISNVIDVHRLLPCVKMCLRSHSYVARGFKPKFPKWTLRYELVVNIMRSTHGVRLESVHLNGLEHLWLKSSDVETIGTATKRVVILYYHGGGYAVLSPRAYITFGCSLAAAIKQEFATQATKDDITVDIFLANYRKLPEYQFPVPAEDAVAMYEYVLQHEALDSSQIILAGDSAGGGLVMSTLLRVRDGKSSWKPKLPLPLAAIVECPIADLTDDEDKSKGEHCIVTPSSVEAIRNCYHPTREDPRTWEDASPVQCDLRGLPPLLLQTASFDYLFQHSLRLAAKAKADGVTNWELDVHEDVPHAFMVFPDFVLPYARVGVQRMAAFAVRQFLGVTQSHQDTIIASCVGKTEQEPKSVPSVA</sequence>